<dbReference type="Gramene" id="OMO56168">
    <property type="protein sequence ID" value="OMO56168"/>
    <property type="gene ID" value="CCACVL1_26703"/>
</dbReference>
<proteinExistence type="predicted"/>
<protein>
    <submittedName>
        <fullName evidence="2">Uncharacterized protein</fullName>
    </submittedName>
</protein>
<evidence type="ECO:0000313" key="2">
    <source>
        <dbReference type="EMBL" id="OMO56168.1"/>
    </source>
</evidence>
<keyword evidence="3" id="KW-1185">Reference proteome</keyword>
<dbReference type="EMBL" id="AWWV01014530">
    <property type="protein sequence ID" value="OMO56168.1"/>
    <property type="molecule type" value="Genomic_DNA"/>
</dbReference>
<accession>A0A1R3GDI3</accession>
<keyword evidence="1" id="KW-0732">Signal</keyword>
<sequence length="72" mass="8122">MAVSLVVLAMVVVAQGRELGLKIEPDGIKDLGPCAKRRGRWDLMELGLIGCRRRRSGRHGWFMLCELQQSEQ</sequence>
<reference evidence="2 3" key="1">
    <citation type="submission" date="2013-09" db="EMBL/GenBank/DDBJ databases">
        <title>Corchorus capsularis genome sequencing.</title>
        <authorList>
            <person name="Alam M."/>
            <person name="Haque M.S."/>
            <person name="Islam M.S."/>
            <person name="Emdad E.M."/>
            <person name="Islam M.M."/>
            <person name="Ahmed B."/>
            <person name="Halim A."/>
            <person name="Hossen Q.M.M."/>
            <person name="Hossain M.Z."/>
            <person name="Ahmed R."/>
            <person name="Khan M.M."/>
            <person name="Islam R."/>
            <person name="Rashid M.M."/>
            <person name="Khan S.A."/>
            <person name="Rahman M.S."/>
            <person name="Alam M."/>
        </authorList>
    </citation>
    <scope>NUCLEOTIDE SEQUENCE [LARGE SCALE GENOMIC DNA]</scope>
    <source>
        <strain evidence="3">cv. CVL-1</strain>
        <tissue evidence="2">Whole seedling</tissue>
    </source>
</reference>
<comment type="caution">
    <text evidence="2">The sequence shown here is derived from an EMBL/GenBank/DDBJ whole genome shotgun (WGS) entry which is preliminary data.</text>
</comment>
<gene>
    <name evidence="2" type="ORF">CCACVL1_26703</name>
</gene>
<dbReference type="Proteomes" id="UP000188268">
    <property type="component" value="Unassembled WGS sequence"/>
</dbReference>
<feature type="signal peptide" evidence="1">
    <location>
        <begin position="1"/>
        <end position="16"/>
    </location>
</feature>
<name>A0A1R3GDI3_COCAP</name>
<feature type="chain" id="PRO_5013113985" evidence="1">
    <location>
        <begin position="17"/>
        <end position="72"/>
    </location>
</feature>
<evidence type="ECO:0000313" key="3">
    <source>
        <dbReference type="Proteomes" id="UP000188268"/>
    </source>
</evidence>
<evidence type="ECO:0000256" key="1">
    <source>
        <dbReference type="SAM" id="SignalP"/>
    </source>
</evidence>
<dbReference type="AlphaFoldDB" id="A0A1R3GDI3"/>
<organism evidence="2 3">
    <name type="scientific">Corchorus capsularis</name>
    <name type="common">Jute</name>
    <dbReference type="NCBI Taxonomy" id="210143"/>
    <lineage>
        <taxon>Eukaryota</taxon>
        <taxon>Viridiplantae</taxon>
        <taxon>Streptophyta</taxon>
        <taxon>Embryophyta</taxon>
        <taxon>Tracheophyta</taxon>
        <taxon>Spermatophyta</taxon>
        <taxon>Magnoliopsida</taxon>
        <taxon>eudicotyledons</taxon>
        <taxon>Gunneridae</taxon>
        <taxon>Pentapetalae</taxon>
        <taxon>rosids</taxon>
        <taxon>malvids</taxon>
        <taxon>Malvales</taxon>
        <taxon>Malvaceae</taxon>
        <taxon>Grewioideae</taxon>
        <taxon>Apeibeae</taxon>
        <taxon>Corchorus</taxon>
    </lineage>
</organism>